<protein>
    <submittedName>
        <fullName evidence="2">Uncharacterized protein</fullName>
    </submittedName>
</protein>
<accession>A0A484S3I9</accession>
<reference evidence="2" key="1">
    <citation type="submission" date="2019-03" db="EMBL/GenBank/DDBJ databases">
        <authorList>
            <person name="Danneels B."/>
        </authorList>
    </citation>
    <scope>NUCLEOTIDE SEQUENCE</scope>
</reference>
<dbReference type="EMBL" id="CAADII010000065">
    <property type="protein sequence ID" value="VFR56451.1"/>
    <property type="molecule type" value="Genomic_DNA"/>
</dbReference>
<feature type="region of interest" description="Disordered" evidence="1">
    <location>
        <begin position="1"/>
        <end position="26"/>
    </location>
</feature>
<proteinExistence type="predicted"/>
<feature type="compositionally biased region" description="Basic and acidic residues" evidence="1">
    <location>
        <begin position="1"/>
        <end position="12"/>
    </location>
</feature>
<gene>
    <name evidence="2" type="ORF">BRI6_0297</name>
</gene>
<sequence length="50" mass="5418">MGQGDRGREDYGGVKVPPRGAARLPPRGAVLVDRRSRLHCTPAPSFHLPL</sequence>
<feature type="compositionally biased region" description="Low complexity" evidence="1">
    <location>
        <begin position="17"/>
        <end position="26"/>
    </location>
</feature>
<evidence type="ECO:0000313" key="2">
    <source>
        <dbReference type="EMBL" id="VFR56451.1"/>
    </source>
</evidence>
<evidence type="ECO:0000256" key="1">
    <source>
        <dbReference type="SAM" id="MobiDB-lite"/>
    </source>
</evidence>
<dbReference type="AlphaFoldDB" id="A0A484S3I9"/>
<organism evidence="2">
    <name type="scientific">plant metagenome</name>
    <dbReference type="NCBI Taxonomy" id="1297885"/>
    <lineage>
        <taxon>unclassified sequences</taxon>
        <taxon>metagenomes</taxon>
        <taxon>organismal metagenomes</taxon>
    </lineage>
</organism>
<name>A0A484S3I9_9ZZZZ</name>